<dbReference type="InterPro" id="IPR012337">
    <property type="entry name" value="RNaseH-like_sf"/>
</dbReference>
<comment type="caution">
    <text evidence="2">The sequence shown here is derived from an EMBL/GenBank/DDBJ whole genome shotgun (WGS) entry which is preliminary data.</text>
</comment>
<dbReference type="InterPro" id="IPR007021">
    <property type="entry name" value="DUF659"/>
</dbReference>
<dbReference type="SUPFAM" id="SSF53098">
    <property type="entry name" value="Ribonuclease H-like"/>
    <property type="match status" value="1"/>
</dbReference>
<protein>
    <submittedName>
        <fullName evidence="2">14582_t:CDS:1</fullName>
    </submittedName>
</protein>
<dbReference type="EMBL" id="CAJVQB010019978">
    <property type="protein sequence ID" value="CAG8792995.1"/>
    <property type="molecule type" value="Genomic_DNA"/>
</dbReference>
<name>A0ABN7VQD4_GIGMA</name>
<feature type="non-terminal residue" evidence="2">
    <location>
        <position position="1"/>
    </location>
</feature>
<keyword evidence="3" id="KW-1185">Reference proteome</keyword>
<evidence type="ECO:0000313" key="3">
    <source>
        <dbReference type="Proteomes" id="UP000789901"/>
    </source>
</evidence>
<reference evidence="2 3" key="1">
    <citation type="submission" date="2021-06" db="EMBL/GenBank/DDBJ databases">
        <authorList>
            <person name="Kallberg Y."/>
            <person name="Tangrot J."/>
            <person name="Rosling A."/>
        </authorList>
    </citation>
    <scope>NUCLEOTIDE SEQUENCE [LARGE SCALE GENOMIC DNA]</scope>
    <source>
        <strain evidence="2 3">120-4 pot B 10/14</strain>
    </source>
</reference>
<evidence type="ECO:0000313" key="2">
    <source>
        <dbReference type="EMBL" id="CAG8792995.1"/>
    </source>
</evidence>
<dbReference type="PANTHER" id="PTHR32166:SF123">
    <property type="entry name" value="BED-TYPE DOMAIN-CONTAINING PROTEIN"/>
    <property type="match status" value="1"/>
</dbReference>
<accession>A0ABN7VQD4</accession>
<evidence type="ECO:0000259" key="1">
    <source>
        <dbReference type="Pfam" id="PF04937"/>
    </source>
</evidence>
<dbReference type="Pfam" id="PF04937">
    <property type="entry name" value="DUF659"/>
    <property type="match status" value="1"/>
</dbReference>
<feature type="domain" description="DUF659" evidence="1">
    <location>
        <begin position="1"/>
        <end position="111"/>
    </location>
</feature>
<sequence>SDGWSNINCESVQNFITCLPNPVFYDAIFFGETHHTGEWIATQIINKMKEIDIYKFSTVITDTVANMKAAWKIIEEKYPHIICLGCSSHVINLLIGDILKITEIKSIIEEIALVLSVITRWGTHFDCIKSLLESQTAIQQILFDQSTTTLEIQVKIQLHSDKFWNNLKIVFQILKPIVATLKAFESNSSTISTIYS</sequence>
<organism evidence="2 3">
    <name type="scientific">Gigaspora margarita</name>
    <dbReference type="NCBI Taxonomy" id="4874"/>
    <lineage>
        <taxon>Eukaryota</taxon>
        <taxon>Fungi</taxon>
        <taxon>Fungi incertae sedis</taxon>
        <taxon>Mucoromycota</taxon>
        <taxon>Glomeromycotina</taxon>
        <taxon>Glomeromycetes</taxon>
        <taxon>Diversisporales</taxon>
        <taxon>Gigasporaceae</taxon>
        <taxon>Gigaspora</taxon>
    </lineage>
</organism>
<dbReference type="Proteomes" id="UP000789901">
    <property type="component" value="Unassembled WGS sequence"/>
</dbReference>
<proteinExistence type="predicted"/>
<dbReference type="PANTHER" id="PTHR32166">
    <property type="entry name" value="OSJNBA0013A04.12 PROTEIN"/>
    <property type="match status" value="1"/>
</dbReference>
<gene>
    <name evidence="2" type="ORF">GMARGA_LOCUS21547</name>
</gene>